<accession>A0A1H7SAT4</accession>
<proteinExistence type="predicted"/>
<dbReference type="Gene3D" id="2.40.10.10">
    <property type="entry name" value="Trypsin-like serine proteases"/>
    <property type="match status" value="2"/>
</dbReference>
<evidence type="ECO:0000313" key="1">
    <source>
        <dbReference type="EMBL" id="SEL69409.1"/>
    </source>
</evidence>
<dbReference type="Gene3D" id="2.60.40.740">
    <property type="match status" value="1"/>
</dbReference>
<gene>
    <name evidence="1" type="ORF">SAMN04488505_102871</name>
</gene>
<protein>
    <submittedName>
        <fullName evidence="1">Gliding motility-associated C-terminal domain-containing protein</fullName>
    </submittedName>
</protein>
<reference evidence="1 2" key="1">
    <citation type="submission" date="2016-10" db="EMBL/GenBank/DDBJ databases">
        <authorList>
            <person name="de Groot N.N."/>
        </authorList>
    </citation>
    <scope>NUCLEOTIDE SEQUENCE [LARGE SCALE GENOMIC DNA]</scope>
    <source>
        <strain evidence="1 2">DSM 21039</strain>
    </source>
</reference>
<dbReference type="Pfam" id="PF13573">
    <property type="entry name" value="SprB"/>
    <property type="match status" value="8"/>
</dbReference>
<evidence type="ECO:0000313" key="2">
    <source>
        <dbReference type="Proteomes" id="UP000198984"/>
    </source>
</evidence>
<dbReference type="InterPro" id="IPR026341">
    <property type="entry name" value="T9SS_type_B"/>
</dbReference>
<dbReference type="NCBIfam" id="TIGR04131">
    <property type="entry name" value="Bac_Flav_CTERM"/>
    <property type="match status" value="1"/>
</dbReference>
<sequence length="1005" mass="108678">MPRVNWSWSIYESLPGYSRNQGVLWLLLLLIPALPQVSRAHTVMPPAAKTARINAFADSTNIPPTLTLSHTDISCNGRNDGSITATASKGKGSYQYSRDNGRSWQNDPIFTLLPAGTYTIIVQDSAQLRDTATIQLKEPAALAISEQHATASCYGNAQISVQPSGGTPPYTYSLDSARTWQAANYFNKLLPGDYSILVKDQHECMTSAWMHITSPDPVNIELSAEHATCYESSTGRISVKASGGELPYEYSKDGRTWQDDPVFEKLARGVYKIYVRDHNGCILDKTIEVTAPRPLTMHTQNQDAVCYGNSNGNISVQAQGGTQPYRYTNNNGLTWQTTPDFQGISAGDYTVMVLDSNACMTYEQVTLKEPAFLYITSAKGIFNGTTDCSITMVAGGGSPGYSYSIGMNQSWQSASTFDNVVSGSYPLYVKDQHGCRTGLILTVATSPVVQLVMNSWGPSCYQGANGNITVNAEGGQPPYRYSKDDGASWQSQNRFTGPAGVYNILVEDSNGNQVRSQITLGEPTLLTARVEGADVTCRNAANGSIHTFAGGGSPPYKYSINNGATWQSNPNFIGLPGGRYTIMVKDKGNCDASAVVDIYEPPALHTTGKSTAVTCHGGTNGSITLTADGGTAPYQYTKDRGLTWQDTSYFAKLSRGTYKIYVRDHNGCLDSISIKVQEPAALTMKPAIHQIDCYGAANGKVTFTTSGGTTPYTYRMDNGNWQTEPVFDSLSPGNYAVTVKDANGCTFATTVSITQPYPLLLKFVSATNGCSYIGGQLAVKASGGTLPYTYRLAGTAMSRTDGDFSGLAASSYEAIVTDKNGCETKLDPVAIDVSPELTLVMDEKQDMQCDGIHKGSVRFHAAGGTLPYRYSLNENTIATGDIRPLDKGVYNAVVQDKYGCVAVLPFKILLLDEDCELTMPTGFSPNGDGQNDLFRPALYGNISGYKLEIFNVWGNLIFSHTDPRVGWDGYFKDHPQAAGTYVWIARYTNSKGQAVVRRGAVTLVR</sequence>
<dbReference type="Pfam" id="PF13585">
    <property type="entry name" value="CHU_C"/>
    <property type="match status" value="1"/>
</dbReference>
<dbReference type="InterPro" id="IPR025667">
    <property type="entry name" value="SprB_repeat"/>
</dbReference>
<dbReference type="Proteomes" id="UP000198984">
    <property type="component" value="Unassembled WGS sequence"/>
</dbReference>
<name>A0A1H7SAT4_9BACT</name>
<keyword evidence="2" id="KW-1185">Reference proteome</keyword>
<organism evidence="1 2">
    <name type="scientific">Chitinophaga rupis</name>
    <dbReference type="NCBI Taxonomy" id="573321"/>
    <lineage>
        <taxon>Bacteria</taxon>
        <taxon>Pseudomonadati</taxon>
        <taxon>Bacteroidota</taxon>
        <taxon>Chitinophagia</taxon>
        <taxon>Chitinophagales</taxon>
        <taxon>Chitinophagaceae</taxon>
        <taxon>Chitinophaga</taxon>
    </lineage>
</organism>
<dbReference type="EMBL" id="FOBB01000002">
    <property type="protein sequence ID" value="SEL69409.1"/>
    <property type="molecule type" value="Genomic_DNA"/>
</dbReference>
<dbReference type="AlphaFoldDB" id="A0A1H7SAT4"/>
<dbReference type="InterPro" id="IPR043504">
    <property type="entry name" value="Peptidase_S1_PA_chymotrypsin"/>
</dbReference>
<dbReference type="STRING" id="573321.SAMN04488505_102871"/>